<evidence type="ECO:0000256" key="13">
    <source>
        <dbReference type="ARBA" id="ARBA00080951"/>
    </source>
</evidence>
<comment type="function">
    <text evidence="11">Catalyzes the attachment of tryptophan to tRNA(Trp) in a two-step reaction: tryptophan is first activated by ATP to form Trp-AMP and then transferred to the acceptor end of tRNA(Trp).</text>
</comment>
<dbReference type="InterPro" id="IPR014729">
    <property type="entry name" value="Rossmann-like_a/b/a_fold"/>
</dbReference>
<dbReference type="Gene3D" id="3.40.50.620">
    <property type="entry name" value="HUPs"/>
    <property type="match status" value="1"/>
</dbReference>
<dbReference type="AlphaFoldDB" id="A0AAD9P0B0"/>
<dbReference type="SUPFAM" id="SSF52374">
    <property type="entry name" value="Nucleotidylyl transferase"/>
    <property type="match status" value="1"/>
</dbReference>
<evidence type="ECO:0000256" key="6">
    <source>
        <dbReference type="ARBA" id="ARBA00022840"/>
    </source>
</evidence>
<keyword evidence="6 14" id="KW-0067">ATP-binding</keyword>
<evidence type="ECO:0000256" key="7">
    <source>
        <dbReference type="ARBA" id="ARBA00022917"/>
    </source>
</evidence>
<evidence type="ECO:0000256" key="11">
    <source>
        <dbReference type="ARBA" id="ARBA00059972"/>
    </source>
</evidence>
<evidence type="ECO:0000313" key="15">
    <source>
        <dbReference type="EMBL" id="KAK2185694.1"/>
    </source>
</evidence>
<dbReference type="InterPro" id="IPR050203">
    <property type="entry name" value="Trp-tRNA_synthetase"/>
</dbReference>
<dbReference type="GO" id="GO:0070183">
    <property type="term" value="P:mitochondrial tryptophanyl-tRNA aminoacylation"/>
    <property type="evidence" value="ECO:0007669"/>
    <property type="project" value="TreeGrafter"/>
</dbReference>
<accession>A0AAD9P0B0</accession>
<dbReference type="EMBL" id="JAODUO010000226">
    <property type="protein sequence ID" value="KAK2185694.1"/>
    <property type="molecule type" value="Genomic_DNA"/>
</dbReference>
<dbReference type="InterPro" id="IPR024109">
    <property type="entry name" value="Trp-tRNA-ligase_bac-type"/>
</dbReference>
<evidence type="ECO:0000256" key="9">
    <source>
        <dbReference type="ARBA" id="ARBA00030268"/>
    </source>
</evidence>
<comment type="caution">
    <text evidence="15">The sequence shown here is derived from an EMBL/GenBank/DDBJ whole genome shotgun (WGS) entry which is preliminary data.</text>
</comment>
<comment type="catalytic activity">
    <reaction evidence="10">
        <text>tRNA(Trp) + L-tryptophan + ATP = L-tryptophyl-tRNA(Trp) + AMP + diphosphate + H(+)</text>
        <dbReference type="Rhea" id="RHEA:24080"/>
        <dbReference type="Rhea" id="RHEA-COMP:9671"/>
        <dbReference type="Rhea" id="RHEA-COMP:9705"/>
        <dbReference type="ChEBI" id="CHEBI:15378"/>
        <dbReference type="ChEBI" id="CHEBI:30616"/>
        <dbReference type="ChEBI" id="CHEBI:33019"/>
        <dbReference type="ChEBI" id="CHEBI:57912"/>
        <dbReference type="ChEBI" id="CHEBI:78442"/>
        <dbReference type="ChEBI" id="CHEBI:78535"/>
        <dbReference type="ChEBI" id="CHEBI:456215"/>
        <dbReference type="EC" id="6.1.1.2"/>
    </reaction>
</comment>
<name>A0AAD9P0B0_RIDPI</name>
<dbReference type="PANTHER" id="PTHR43766">
    <property type="entry name" value="TRYPTOPHAN--TRNA LIGASE, MITOCHONDRIAL"/>
    <property type="match status" value="1"/>
</dbReference>
<protein>
    <recommendedName>
        <fullName evidence="12">Tryptophan--tRNA ligase, mitochondrial</fullName>
        <ecNumber evidence="3">6.1.1.2</ecNumber>
    </recommendedName>
    <alternativeName>
        <fullName evidence="13">(Mt)TrpRS</fullName>
    </alternativeName>
    <alternativeName>
        <fullName evidence="9">Tryptophanyl-tRNA synthetase</fullName>
    </alternativeName>
</protein>
<comment type="similarity">
    <text evidence="2 14">Belongs to the class-I aminoacyl-tRNA synthetase family.</text>
</comment>
<evidence type="ECO:0000256" key="8">
    <source>
        <dbReference type="ARBA" id="ARBA00023146"/>
    </source>
</evidence>
<dbReference type="Proteomes" id="UP001209878">
    <property type="component" value="Unassembled WGS sequence"/>
</dbReference>
<evidence type="ECO:0000256" key="3">
    <source>
        <dbReference type="ARBA" id="ARBA00013161"/>
    </source>
</evidence>
<dbReference type="HAMAP" id="MF_00140_B">
    <property type="entry name" value="Trp_tRNA_synth_B"/>
    <property type="match status" value="1"/>
</dbReference>
<keyword evidence="4 14" id="KW-0436">Ligase</keyword>
<dbReference type="PROSITE" id="PS00178">
    <property type="entry name" value="AA_TRNA_LIGASE_I"/>
    <property type="match status" value="1"/>
</dbReference>
<evidence type="ECO:0000256" key="1">
    <source>
        <dbReference type="ARBA" id="ARBA00004305"/>
    </source>
</evidence>
<keyword evidence="7 14" id="KW-0648">Protein biosynthesis</keyword>
<dbReference type="PRINTS" id="PR01039">
    <property type="entry name" value="TRNASYNTHTRP"/>
</dbReference>
<evidence type="ECO:0000313" key="16">
    <source>
        <dbReference type="Proteomes" id="UP001209878"/>
    </source>
</evidence>
<dbReference type="GO" id="GO:0004830">
    <property type="term" value="F:tryptophan-tRNA ligase activity"/>
    <property type="evidence" value="ECO:0007669"/>
    <property type="project" value="UniProtKB-EC"/>
</dbReference>
<dbReference type="Gene3D" id="1.10.240.10">
    <property type="entry name" value="Tyrosyl-Transfer RNA Synthetase"/>
    <property type="match status" value="1"/>
</dbReference>
<evidence type="ECO:0000256" key="10">
    <source>
        <dbReference type="ARBA" id="ARBA00049929"/>
    </source>
</evidence>
<keyword evidence="8 14" id="KW-0030">Aminoacyl-tRNA synthetase</keyword>
<dbReference type="PANTHER" id="PTHR43766:SF1">
    <property type="entry name" value="TRYPTOPHAN--TRNA LIGASE, MITOCHONDRIAL"/>
    <property type="match status" value="1"/>
</dbReference>
<organism evidence="15 16">
    <name type="scientific">Ridgeia piscesae</name>
    <name type="common">Tubeworm</name>
    <dbReference type="NCBI Taxonomy" id="27915"/>
    <lineage>
        <taxon>Eukaryota</taxon>
        <taxon>Metazoa</taxon>
        <taxon>Spiralia</taxon>
        <taxon>Lophotrochozoa</taxon>
        <taxon>Annelida</taxon>
        <taxon>Polychaeta</taxon>
        <taxon>Sedentaria</taxon>
        <taxon>Canalipalpata</taxon>
        <taxon>Sabellida</taxon>
        <taxon>Siboglinidae</taxon>
        <taxon>Ridgeia</taxon>
    </lineage>
</organism>
<dbReference type="FunFam" id="1.10.240.10:FF:000002">
    <property type="entry name" value="Tryptophan--tRNA ligase"/>
    <property type="match status" value="1"/>
</dbReference>
<proteinExistence type="inferred from homology"/>
<dbReference type="EC" id="6.1.1.2" evidence="3"/>
<dbReference type="NCBIfam" id="TIGR00233">
    <property type="entry name" value="trpS"/>
    <property type="match status" value="1"/>
</dbReference>
<evidence type="ECO:0000256" key="4">
    <source>
        <dbReference type="ARBA" id="ARBA00022598"/>
    </source>
</evidence>
<evidence type="ECO:0000256" key="5">
    <source>
        <dbReference type="ARBA" id="ARBA00022741"/>
    </source>
</evidence>
<sequence length="373" mass="41859">MAQPSVRRAKCLVRYWHHSQRTLSVNITNRCFSSGAAHPEETGHKYNKRVFSGIQPTGVPHLGNYFGAIKPWVDLQKEDGTEVILCVVDLHALTLPQDPTKLRENIRDMFASILACGIDPKKSILFQQSSVSQHAELGWILGCMTTLPKLEHLPQWKQKSETMKEVPLGLFTYPVLQAADILLYKATHVPVGDDQVKHVELCRHLANLFNKKYGFVFPKPKVITGDLKRLKSLRNPAKKMSKSDTDANSRIELTDSDDVIRQKLKKAVSDFTSYISYEPESRPAISNLVNIHAAFTDLLPEEIVEESLALDTLAYKERVADVVIANLAPIRKEIVRLRGDTSYLDEVIRSGADRAAGIATDTYDKVKQLVGFT</sequence>
<evidence type="ECO:0000256" key="12">
    <source>
        <dbReference type="ARBA" id="ARBA00069760"/>
    </source>
</evidence>
<dbReference type="Pfam" id="PF00579">
    <property type="entry name" value="tRNA-synt_1b"/>
    <property type="match status" value="1"/>
</dbReference>
<keyword evidence="5 14" id="KW-0547">Nucleotide-binding</keyword>
<reference evidence="15" key="1">
    <citation type="journal article" date="2023" name="Mol. Biol. Evol.">
        <title>Third-Generation Sequencing Reveals the Adaptive Role of the Epigenome in Three Deep-Sea Polychaetes.</title>
        <authorList>
            <person name="Perez M."/>
            <person name="Aroh O."/>
            <person name="Sun Y."/>
            <person name="Lan Y."/>
            <person name="Juniper S.K."/>
            <person name="Young C.R."/>
            <person name="Angers B."/>
            <person name="Qian P.Y."/>
        </authorList>
    </citation>
    <scope>NUCLEOTIDE SEQUENCE</scope>
    <source>
        <strain evidence="15">R07B-5</strain>
    </source>
</reference>
<dbReference type="InterPro" id="IPR002305">
    <property type="entry name" value="aa-tRNA-synth_Ic"/>
</dbReference>
<dbReference type="CDD" id="cd00806">
    <property type="entry name" value="TrpRS_core"/>
    <property type="match status" value="1"/>
</dbReference>
<comment type="subcellular location">
    <subcellularLocation>
        <location evidence="1">Mitochondrion matrix</location>
    </subcellularLocation>
</comment>
<evidence type="ECO:0000256" key="14">
    <source>
        <dbReference type="RuleBase" id="RU363036"/>
    </source>
</evidence>
<evidence type="ECO:0000256" key="2">
    <source>
        <dbReference type="ARBA" id="ARBA00005594"/>
    </source>
</evidence>
<gene>
    <name evidence="15" type="ORF">NP493_226g04021</name>
</gene>
<dbReference type="FunFam" id="3.40.50.620:FF:000082">
    <property type="entry name" value="MSW1p Mitochondrial tryptophanyl-tRNA synthetase"/>
    <property type="match status" value="1"/>
</dbReference>
<dbReference type="InterPro" id="IPR002306">
    <property type="entry name" value="Trp-tRNA-ligase"/>
</dbReference>
<dbReference type="GO" id="GO:0005524">
    <property type="term" value="F:ATP binding"/>
    <property type="evidence" value="ECO:0007669"/>
    <property type="project" value="UniProtKB-KW"/>
</dbReference>
<dbReference type="InterPro" id="IPR001412">
    <property type="entry name" value="aa-tRNA-synth_I_CS"/>
</dbReference>
<dbReference type="GO" id="GO:0005759">
    <property type="term" value="C:mitochondrial matrix"/>
    <property type="evidence" value="ECO:0007669"/>
    <property type="project" value="UniProtKB-SubCell"/>
</dbReference>
<keyword evidence="16" id="KW-1185">Reference proteome</keyword>